<dbReference type="AlphaFoldDB" id="A0A0G3EQ66"/>
<dbReference type="EMBL" id="CP011568">
    <property type="protein sequence ID" value="AKJ69223.1"/>
    <property type="molecule type" value="Genomic_DNA"/>
</dbReference>
<sequence length="466" mass="51928">MRWRQAWVGIALAGFVALGHAGTLPSVENKTTEFTLPNGLRLIVKEDHRAPTVVNMVWYRAGSIDEFNGTTGVAHVLEHMMFRGTRRIGPGEFSRRVAALGGHENAFTSKDFTAYFQQIEKSHLPEMMALEADRMQHLALSASQFNKEIQVVMEERRLRTEDQPRALLFEQLMATALIANPYRRPIIGWMNDLQHMRVSDAKNWYRRWYAPNNAVVVVCGDVNPAQVKQWAEKYFGGIPARPLPQRRPQTEPPQLGERRISVKAPAENPYVALAFRVPRLKDVAADDDVYALQVLAGVLDGYSDARLTRQLIRAQRLANEAGASYDGIGRGPQFFILDGVPAQGHTAAQLEQALRAQIADIAAHGVTEAELRRVKAQVVAAQVYKRDSLLGQAMEIGANEMDGISWRELDLMLEKIAQVTPAQVQAVAGKYFGDDRLTVATLVPQPIDAQTLKRRAQGAGNLNQLR</sequence>
<comment type="similarity">
    <text evidence="2 3">Belongs to the peptidase M16 family.</text>
</comment>
<dbReference type="GO" id="GO:0004222">
    <property type="term" value="F:metalloendopeptidase activity"/>
    <property type="evidence" value="ECO:0007669"/>
    <property type="project" value="InterPro"/>
</dbReference>
<dbReference type="PROSITE" id="PS00143">
    <property type="entry name" value="INSULINASE"/>
    <property type="match status" value="1"/>
</dbReference>
<evidence type="ECO:0000313" key="7">
    <source>
        <dbReference type="Proteomes" id="UP000036700"/>
    </source>
</evidence>
<protein>
    <submittedName>
        <fullName evidence="6">Peptidase M16</fullName>
    </submittedName>
</protein>
<dbReference type="PANTHER" id="PTHR11851">
    <property type="entry name" value="METALLOPROTEASE"/>
    <property type="match status" value="1"/>
</dbReference>
<evidence type="ECO:0000256" key="2">
    <source>
        <dbReference type="ARBA" id="ARBA00007261"/>
    </source>
</evidence>
<gene>
    <name evidence="6" type="ORF">ABW99_14410</name>
</gene>
<feature type="domain" description="Peptidase M16 N-terminal" evidence="4">
    <location>
        <begin position="43"/>
        <end position="187"/>
    </location>
</feature>
<evidence type="ECO:0000259" key="4">
    <source>
        <dbReference type="Pfam" id="PF00675"/>
    </source>
</evidence>
<dbReference type="GO" id="GO:0006508">
    <property type="term" value="P:proteolysis"/>
    <property type="evidence" value="ECO:0007669"/>
    <property type="project" value="InterPro"/>
</dbReference>
<feature type="domain" description="Peptidase M16 C-terminal" evidence="5">
    <location>
        <begin position="199"/>
        <end position="377"/>
    </location>
</feature>
<dbReference type="OrthoDB" id="9811314at2"/>
<dbReference type="InterPro" id="IPR011249">
    <property type="entry name" value="Metalloenz_LuxS/M16"/>
</dbReference>
<dbReference type="PATRIC" id="fig|445709.3.peg.3054"/>
<dbReference type="RefSeq" id="WP_047215120.1">
    <property type="nucleotide sequence ID" value="NZ_CP011568.3"/>
</dbReference>
<dbReference type="SUPFAM" id="SSF63411">
    <property type="entry name" value="LuxS/MPP-like metallohydrolase"/>
    <property type="match status" value="2"/>
</dbReference>
<dbReference type="Gene3D" id="3.30.830.10">
    <property type="entry name" value="Metalloenzyme, LuxS/M16 peptidase-like"/>
    <property type="match status" value="2"/>
</dbReference>
<evidence type="ECO:0000256" key="1">
    <source>
        <dbReference type="ARBA" id="ARBA00001947"/>
    </source>
</evidence>
<name>A0A0G3EQ66_9BURK</name>
<dbReference type="GO" id="GO:0046872">
    <property type="term" value="F:metal ion binding"/>
    <property type="evidence" value="ECO:0007669"/>
    <property type="project" value="InterPro"/>
</dbReference>
<dbReference type="Proteomes" id="UP000036700">
    <property type="component" value="Chromosome"/>
</dbReference>
<evidence type="ECO:0000313" key="6">
    <source>
        <dbReference type="EMBL" id="AKJ69223.1"/>
    </source>
</evidence>
<dbReference type="KEGG" id="ptx:ABW99_14410"/>
<dbReference type="InterPro" id="IPR011765">
    <property type="entry name" value="Pept_M16_N"/>
</dbReference>
<accession>A0A0G3EQ66</accession>
<evidence type="ECO:0000256" key="3">
    <source>
        <dbReference type="RuleBase" id="RU004447"/>
    </source>
</evidence>
<proteinExistence type="inferred from homology"/>
<dbReference type="InterPro" id="IPR007863">
    <property type="entry name" value="Peptidase_M16_C"/>
</dbReference>
<dbReference type="InterPro" id="IPR050361">
    <property type="entry name" value="MPP/UQCRC_Complex"/>
</dbReference>
<dbReference type="STRING" id="445709.ABW99_14410"/>
<reference evidence="7" key="1">
    <citation type="submission" date="2015-06" db="EMBL/GenBank/DDBJ databases">
        <authorList>
            <person name="Lim Y.L."/>
            <person name="Ee R."/>
            <person name="Yong D."/>
            <person name="How K.Y."/>
            <person name="Yin W.F."/>
            <person name="Chan K.G."/>
        </authorList>
    </citation>
    <scope>NUCLEOTIDE SEQUENCE [LARGE SCALE GENOMIC DNA]</scope>
    <source>
        <strain evidence="7">DSM 25325</strain>
    </source>
</reference>
<keyword evidence="7" id="KW-1185">Reference proteome</keyword>
<dbReference type="Pfam" id="PF05193">
    <property type="entry name" value="Peptidase_M16_C"/>
    <property type="match status" value="1"/>
</dbReference>
<dbReference type="InterPro" id="IPR001431">
    <property type="entry name" value="Pept_M16_Zn_BS"/>
</dbReference>
<dbReference type="Pfam" id="PF00675">
    <property type="entry name" value="Peptidase_M16"/>
    <property type="match status" value="1"/>
</dbReference>
<comment type="cofactor">
    <cofactor evidence="1">
        <name>Zn(2+)</name>
        <dbReference type="ChEBI" id="CHEBI:29105"/>
    </cofactor>
</comment>
<organism evidence="6 7">
    <name type="scientific">Pandoraea thiooxydans</name>
    <dbReference type="NCBI Taxonomy" id="445709"/>
    <lineage>
        <taxon>Bacteria</taxon>
        <taxon>Pseudomonadati</taxon>
        <taxon>Pseudomonadota</taxon>
        <taxon>Betaproteobacteria</taxon>
        <taxon>Burkholderiales</taxon>
        <taxon>Burkholderiaceae</taxon>
        <taxon>Pandoraea</taxon>
    </lineage>
</organism>
<evidence type="ECO:0000259" key="5">
    <source>
        <dbReference type="Pfam" id="PF05193"/>
    </source>
</evidence>
<dbReference type="PANTHER" id="PTHR11851:SF49">
    <property type="entry name" value="MITOCHONDRIAL-PROCESSING PEPTIDASE SUBUNIT ALPHA"/>
    <property type="match status" value="1"/>
</dbReference>